<sequence length="57" mass="6100">MKRLTTQVMCHPLVALAALYVTDLLMRSDSGLSGAIFVVAARSISKFVDAMRSKAGT</sequence>
<evidence type="ECO:0000313" key="1">
    <source>
        <dbReference type="EMBL" id="SAK51963.1"/>
    </source>
</evidence>
<proteinExistence type="predicted"/>
<dbReference type="AlphaFoldDB" id="A0A158A2I4"/>
<protein>
    <submittedName>
        <fullName evidence="1">Uncharacterized protein</fullName>
    </submittedName>
</protein>
<name>A0A158A2I4_9BURK</name>
<reference evidence="2" key="1">
    <citation type="submission" date="2016-01" db="EMBL/GenBank/DDBJ databases">
        <authorList>
            <person name="Peeters Charlotte."/>
        </authorList>
    </citation>
    <scope>NUCLEOTIDE SEQUENCE [LARGE SCALE GENOMIC DNA]</scope>
</reference>
<accession>A0A158A2I4</accession>
<organism evidence="1 2">
    <name type="scientific">Caballeronia temeraria</name>
    <dbReference type="NCBI Taxonomy" id="1777137"/>
    <lineage>
        <taxon>Bacteria</taxon>
        <taxon>Pseudomonadati</taxon>
        <taxon>Pseudomonadota</taxon>
        <taxon>Betaproteobacteria</taxon>
        <taxon>Burkholderiales</taxon>
        <taxon>Burkholderiaceae</taxon>
        <taxon>Caballeronia</taxon>
    </lineage>
</organism>
<gene>
    <name evidence="1" type="ORF">AWB76_01632</name>
</gene>
<evidence type="ECO:0000313" key="2">
    <source>
        <dbReference type="Proteomes" id="UP000054624"/>
    </source>
</evidence>
<dbReference type="Proteomes" id="UP000054624">
    <property type="component" value="Unassembled WGS sequence"/>
</dbReference>
<keyword evidence="2" id="KW-1185">Reference proteome</keyword>
<dbReference type="EMBL" id="FCOI02000004">
    <property type="protein sequence ID" value="SAK51963.1"/>
    <property type="molecule type" value="Genomic_DNA"/>
</dbReference>